<dbReference type="GO" id="GO:0008967">
    <property type="term" value="F:phosphoglycolate phosphatase activity"/>
    <property type="evidence" value="ECO:0007669"/>
    <property type="project" value="TreeGrafter"/>
</dbReference>
<dbReference type="InterPro" id="IPR050155">
    <property type="entry name" value="HAD-like_hydrolase_sf"/>
</dbReference>
<dbReference type="InterPro" id="IPR036412">
    <property type="entry name" value="HAD-like_sf"/>
</dbReference>
<dbReference type="GO" id="GO:0005829">
    <property type="term" value="C:cytosol"/>
    <property type="evidence" value="ECO:0007669"/>
    <property type="project" value="TreeGrafter"/>
</dbReference>
<dbReference type="NCBIfam" id="TIGR01509">
    <property type="entry name" value="HAD-SF-IA-v3"/>
    <property type="match status" value="1"/>
</dbReference>
<dbReference type="SFLD" id="SFLDS00003">
    <property type="entry name" value="Haloacid_Dehalogenase"/>
    <property type="match status" value="1"/>
</dbReference>
<dbReference type="Gene3D" id="3.40.50.1000">
    <property type="entry name" value="HAD superfamily/HAD-like"/>
    <property type="match status" value="1"/>
</dbReference>
<dbReference type="SUPFAM" id="SSF56784">
    <property type="entry name" value="HAD-like"/>
    <property type="match status" value="1"/>
</dbReference>
<dbReference type="PANTHER" id="PTHR43434:SF1">
    <property type="entry name" value="PHOSPHOGLYCOLATE PHOSPHATASE"/>
    <property type="match status" value="1"/>
</dbReference>
<dbReference type="InterPro" id="IPR006439">
    <property type="entry name" value="HAD-SF_hydro_IA"/>
</dbReference>
<protein>
    <submittedName>
        <fullName evidence="1">HAD family hydrolase</fullName>
    </submittedName>
</protein>
<reference evidence="1" key="2">
    <citation type="journal article" date="2021" name="PeerJ">
        <title>Extensive microbial diversity within the chicken gut microbiome revealed by metagenomics and culture.</title>
        <authorList>
            <person name="Gilroy R."/>
            <person name="Ravi A."/>
            <person name="Getino M."/>
            <person name="Pursley I."/>
            <person name="Horton D.L."/>
            <person name="Alikhan N.F."/>
            <person name="Baker D."/>
            <person name="Gharbi K."/>
            <person name="Hall N."/>
            <person name="Watson M."/>
            <person name="Adriaenssens E.M."/>
            <person name="Foster-Nyarko E."/>
            <person name="Jarju S."/>
            <person name="Secka A."/>
            <person name="Antonio M."/>
            <person name="Oren A."/>
            <person name="Chaudhuri R.R."/>
            <person name="La Ragione R."/>
            <person name="Hildebrand F."/>
            <person name="Pallen M.J."/>
        </authorList>
    </citation>
    <scope>NUCLEOTIDE SEQUENCE</scope>
    <source>
        <strain evidence="1">CHK181-108</strain>
    </source>
</reference>
<name>A0A9D1H394_9FIRM</name>
<evidence type="ECO:0000313" key="1">
    <source>
        <dbReference type="EMBL" id="HIT85316.1"/>
    </source>
</evidence>
<gene>
    <name evidence="1" type="ORF">IAA60_05350</name>
</gene>
<dbReference type="Proteomes" id="UP000824165">
    <property type="component" value="Unassembled WGS sequence"/>
</dbReference>
<dbReference type="PANTHER" id="PTHR43434">
    <property type="entry name" value="PHOSPHOGLYCOLATE PHOSPHATASE"/>
    <property type="match status" value="1"/>
</dbReference>
<dbReference type="SFLD" id="SFLDG01129">
    <property type="entry name" value="C1.5:_HAD__Beta-PGM__Phosphata"/>
    <property type="match status" value="1"/>
</dbReference>
<dbReference type="InterPro" id="IPR041492">
    <property type="entry name" value="HAD_2"/>
</dbReference>
<organism evidence="1 2">
    <name type="scientific">Candidatus Ornithomonoglobus intestinigallinarum</name>
    <dbReference type="NCBI Taxonomy" id="2840894"/>
    <lineage>
        <taxon>Bacteria</taxon>
        <taxon>Bacillati</taxon>
        <taxon>Bacillota</taxon>
        <taxon>Clostridia</taxon>
        <taxon>Candidatus Ornithomonoglobus</taxon>
    </lineage>
</organism>
<dbReference type="GO" id="GO:0006281">
    <property type="term" value="P:DNA repair"/>
    <property type="evidence" value="ECO:0007669"/>
    <property type="project" value="TreeGrafter"/>
</dbReference>
<keyword evidence="1" id="KW-0378">Hydrolase</keyword>
<comment type="caution">
    <text evidence="1">The sequence shown here is derived from an EMBL/GenBank/DDBJ whole genome shotgun (WGS) entry which is preliminary data.</text>
</comment>
<dbReference type="AlphaFoldDB" id="A0A9D1H394"/>
<dbReference type="Pfam" id="PF13419">
    <property type="entry name" value="HAD_2"/>
    <property type="match status" value="1"/>
</dbReference>
<dbReference type="NCBIfam" id="TIGR01549">
    <property type="entry name" value="HAD-SF-IA-v1"/>
    <property type="match status" value="1"/>
</dbReference>
<sequence>MKKLCIFDLDGTLTNTITAIAHFGNTALASQGFAPIETEKYKKLVGDGRTVLIHRMLAYYDADTPEMFDKVCAEYDRCYEADPMYKTGPYDGIPELLNELKALGVKIAVCSNKPHNVVCSVVKTVFGDMFDIVKGIADGDKTKPDPGCALKIMANEGCGRGECVFIGDTNVDIFTAKAAGIESIGVLWGFRDRRELEGAGAEHIAERPDEILRIVKEGEQ</sequence>
<reference evidence="1" key="1">
    <citation type="submission" date="2020-10" db="EMBL/GenBank/DDBJ databases">
        <authorList>
            <person name="Gilroy R."/>
        </authorList>
    </citation>
    <scope>NUCLEOTIDE SEQUENCE</scope>
    <source>
        <strain evidence="1">CHK181-108</strain>
    </source>
</reference>
<proteinExistence type="predicted"/>
<dbReference type="EMBL" id="DVLU01000051">
    <property type="protein sequence ID" value="HIT85316.1"/>
    <property type="molecule type" value="Genomic_DNA"/>
</dbReference>
<accession>A0A9D1H394</accession>
<evidence type="ECO:0000313" key="2">
    <source>
        <dbReference type="Proteomes" id="UP000824165"/>
    </source>
</evidence>
<dbReference type="PRINTS" id="PR00413">
    <property type="entry name" value="HADHALOGNASE"/>
</dbReference>
<dbReference type="InterPro" id="IPR023198">
    <property type="entry name" value="PGP-like_dom2"/>
</dbReference>
<dbReference type="Gene3D" id="1.10.150.240">
    <property type="entry name" value="Putative phosphatase, domain 2"/>
    <property type="match status" value="1"/>
</dbReference>
<dbReference type="InterPro" id="IPR023214">
    <property type="entry name" value="HAD_sf"/>
</dbReference>